<evidence type="ECO:0000259" key="3">
    <source>
        <dbReference type="PROSITE" id="PS50076"/>
    </source>
</evidence>
<dbReference type="SMART" id="SM00271">
    <property type="entry name" value="DnaJ"/>
    <property type="match status" value="1"/>
</dbReference>
<comment type="caution">
    <text evidence="4">The sequence shown here is derived from an EMBL/GenBank/DDBJ whole genome shotgun (WGS) entry which is preliminary data.</text>
</comment>
<dbReference type="PROSITE" id="PS50076">
    <property type="entry name" value="DNAJ_2"/>
    <property type="match status" value="1"/>
</dbReference>
<dbReference type="PANTHER" id="PTHR44360:SF1">
    <property type="entry name" value="DNAJ HOMOLOG SUBFAMILY B MEMBER 9"/>
    <property type="match status" value="1"/>
</dbReference>
<dbReference type="PANTHER" id="PTHR44360">
    <property type="entry name" value="DNAJ HOMOLOG SUBFAMILY B MEMBER 9"/>
    <property type="match status" value="1"/>
</dbReference>
<dbReference type="SUPFAM" id="SSF46565">
    <property type="entry name" value="Chaperone J-domain"/>
    <property type="match status" value="1"/>
</dbReference>
<name>A0A1V9FY68_9BACT</name>
<dbReference type="CDD" id="cd06257">
    <property type="entry name" value="DnaJ"/>
    <property type="match status" value="1"/>
</dbReference>
<feature type="domain" description="J" evidence="3">
    <location>
        <begin position="6"/>
        <end position="71"/>
    </location>
</feature>
<dbReference type="InterPro" id="IPR001623">
    <property type="entry name" value="DnaJ_domain"/>
</dbReference>
<dbReference type="PRINTS" id="PR00625">
    <property type="entry name" value="JDOMAIN"/>
</dbReference>
<keyword evidence="2" id="KW-0812">Transmembrane</keyword>
<keyword evidence="1" id="KW-0143">Chaperone</keyword>
<dbReference type="Gene3D" id="1.10.287.110">
    <property type="entry name" value="DnaJ domain"/>
    <property type="match status" value="1"/>
</dbReference>
<dbReference type="STRING" id="1703345.A3860_25735"/>
<dbReference type="Proteomes" id="UP000192796">
    <property type="component" value="Unassembled WGS sequence"/>
</dbReference>
<dbReference type="InterPro" id="IPR051948">
    <property type="entry name" value="Hsp70_co-chaperone_J-domain"/>
</dbReference>
<reference evidence="4 5" key="1">
    <citation type="submission" date="2016-03" db="EMBL/GenBank/DDBJ databases">
        <title>Niastella vici sp. nov., isolated from farmland soil.</title>
        <authorList>
            <person name="Chen L."/>
            <person name="Wang D."/>
            <person name="Yang S."/>
            <person name="Wang G."/>
        </authorList>
    </citation>
    <scope>NUCLEOTIDE SEQUENCE [LARGE SCALE GENOMIC DNA]</scope>
    <source>
        <strain evidence="4 5">DJ57</strain>
    </source>
</reference>
<dbReference type="RefSeq" id="WP_081148018.1">
    <property type="nucleotide sequence ID" value="NZ_LVYD01000046.1"/>
</dbReference>
<dbReference type="InterPro" id="IPR036869">
    <property type="entry name" value="J_dom_sf"/>
</dbReference>
<feature type="transmembrane region" description="Helical" evidence="2">
    <location>
        <begin position="196"/>
        <end position="213"/>
    </location>
</feature>
<evidence type="ECO:0000313" key="5">
    <source>
        <dbReference type="Proteomes" id="UP000192796"/>
    </source>
</evidence>
<organism evidence="4 5">
    <name type="scientific">Niastella vici</name>
    <dbReference type="NCBI Taxonomy" id="1703345"/>
    <lineage>
        <taxon>Bacteria</taxon>
        <taxon>Pseudomonadati</taxon>
        <taxon>Bacteroidota</taxon>
        <taxon>Chitinophagia</taxon>
        <taxon>Chitinophagales</taxon>
        <taxon>Chitinophagaceae</taxon>
        <taxon>Niastella</taxon>
    </lineage>
</organism>
<keyword evidence="2" id="KW-1133">Transmembrane helix</keyword>
<protein>
    <recommendedName>
        <fullName evidence="3">J domain-containing protein</fullName>
    </recommendedName>
</protein>
<dbReference type="GO" id="GO:0051787">
    <property type="term" value="F:misfolded protein binding"/>
    <property type="evidence" value="ECO:0007669"/>
    <property type="project" value="TreeGrafter"/>
</dbReference>
<dbReference type="EMBL" id="LVYD01000046">
    <property type="protein sequence ID" value="OQP63293.1"/>
    <property type="molecule type" value="Genomic_DNA"/>
</dbReference>
<keyword evidence="2" id="KW-0472">Membrane</keyword>
<evidence type="ECO:0000313" key="4">
    <source>
        <dbReference type="EMBL" id="OQP63293.1"/>
    </source>
</evidence>
<dbReference type="Pfam" id="PF00226">
    <property type="entry name" value="DnaJ"/>
    <property type="match status" value="1"/>
</dbReference>
<evidence type="ECO:0000256" key="2">
    <source>
        <dbReference type="SAM" id="Phobius"/>
    </source>
</evidence>
<accession>A0A1V9FY68</accession>
<dbReference type="GO" id="GO:0051087">
    <property type="term" value="F:protein-folding chaperone binding"/>
    <property type="evidence" value="ECO:0007669"/>
    <property type="project" value="TreeGrafter"/>
</dbReference>
<dbReference type="AlphaFoldDB" id="A0A1V9FY68"/>
<proteinExistence type="predicted"/>
<keyword evidence="5" id="KW-1185">Reference proteome</keyword>
<evidence type="ECO:0000256" key="1">
    <source>
        <dbReference type="ARBA" id="ARBA00023186"/>
    </source>
</evidence>
<gene>
    <name evidence="4" type="ORF">A3860_25735</name>
</gene>
<dbReference type="OrthoDB" id="9779622at2"/>
<dbReference type="GO" id="GO:0036503">
    <property type="term" value="P:ERAD pathway"/>
    <property type="evidence" value="ECO:0007669"/>
    <property type="project" value="TreeGrafter"/>
</dbReference>
<sequence length="217" mass="25235">MNQVKDYYKILELPTTATGQEIKRSFRRLAQQYHPDKNNGSHMAAAHFREIQEAYKILSNPTKREAYHYQRWYVRSTGKPFDSAPLTPAGILQQCRLLQQYVASMNMFHIRFDAVSGHIRELLTPDAIGILHEYNDKAVNHEIIQSILKAAQPLPKKFFLPIAALLVQLAANDATAKETIEQALLHKKQRHIWDNYKWVLMLVITALICWLMYRYGE</sequence>